<accession>A0ABS7CVQ2</accession>
<feature type="region of interest" description="Disordered" evidence="1">
    <location>
        <begin position="1"/>
        <end position="25"/>
    </location>
</feature>
<name>A0ABS7CVQ2_9BACT</name>
<feature type="region of interest" description="Disordered" evidence="1">
    <location>
        <begin position="80"/>
        <end position="102"/>
    </location>
</feature>
<proteinExistence type="predicted"/>
<evidence type="ECO:0000256" key="1">
    <source>
        <dbReference type="SAM" id="MobiDB-lite"/>
    </source>
</evidence>
<sequence length="136" mass="15929">MSNNYQFDRSAYDPYDQNYESGYSGQSREYRDLYNPYKNFWKQALKSKSGKRANIGDFNEYRQENAGRFVPERETLYEQNNQNSGSSIGQQMPKQLQSKGGYHSLTQREGEVFDSGYDVTRRNTYGYRTTGFGPRD</sequence>
<dbReference type="EMBL" id="JAHYXK010000010">
    <property type="protein sequence ID" value="MBW7467929.1"/>
    <property type="molecule type" value="Genomic_DNA"/>
</dbReference>
<comment type="caution">
    <text evidence="2">The sequence shown here is derived from an EMBL/GenBank/DDBJ whole genome shotgun (WGS) entry which is preliminary data.</text>
</comment>
<dbReference type="RefSeq" id="WP_219877807.1">
    <property type="nucleotide sequence ID" value="NZ_JAHYXK010000010.1"/>
</dbReference>
<reference evidence="2 3" key="1">
    <citation type="journal article" date="2016" name="Int. J. Syst. Evol. Microbiol.">
        <title>Pontibacter aydingkolensis sp. nov., isolated from soil of a salt lake.</title>
        <authorList>
            <person name="Osman G."/>
            <person name="Zhang T."/>
            <person name="Lou K."/>
            <person name="Gao Y."/>
            <person name="Chang W."/>
            <person name="Lin Q."/>
            <person name="Yang H.M."/>
            <person name="Huo X.D."/>
            <person name="Wang N."/>
        </authorList>
    </citation>
    <scope>NUCLEOTIDE SEQUENCE [LARGE SCALE GENOMIC DNA]</scope>
    <source>
        <strain evidence="2 3">KACC 19255</strain>
    </source>
</reference>
<dbReference type="Proteomes" id="UP000813018">
    <property type="component" value="Unassembled WGS sequence"/>
</dbReference>
<evidence type="ECO:0000313" key="3">
    <source>
        <dbReference type="Proteomes" id="UP000813018"/>
    </source>
</evidence>
<feature type="compositionally biased region" description="Polar residues" evidence="1">
    <location>
        <begin position="80"/>
        <end position="98"/>
    </location>
</feature>
<protein>
    <submittedName>
        <fullName evidence="2">Uncharacterized protein</fullName>
    </submittedName>
</protein>
<keyword evidence="3" id="KW-1185">Reference proteome</keyword>
<organism evidence="2 3">
    <name type="scientific">Pontibacter aydingkolensis</name>
    <dbReference type="NCBI Taxonomy" id="1911536"/>
    <lineage>
        <taxon>Bacteria</taxon>
        <taxon>Pseudomonadati</taxon>
        <taxon>Bacteroidota</taxon>
        <taxon>Cytophagia</taxon>
        <taxon>Cytophagales</taxon>
        <taxon>Hymenobacteraceae</taxon>
        <taxon>Pontibacter</taxon>
    </lineage>
</organism>
<evidence type="ECO:0000313" key="2">
    <source>
        <dbReference type="EMBL" id="MBW7467929.1"/>
    </source>
</evidence>
<gene>
    <name evidence="2" type="ORF">K0O23_12715</name>
</gene>